<organism evidence="1 2">
    <name type="scientific">Caerostris extrusa</name>
    <name type="common">Bark spider</name>
    <name type="synonym">Caerostris bankana</name>
    <dbReference type="NCBI Taxonomy" id="172846"/>
    <lineage>
        <taxon>Eukaryota</taxon>
        <taxon>Metazoa</taxon>
        <taxon>Ecdysozoa</taxon>
        <taxon>Arthropoda</taxon>
        <taxon>Chelicerata</taxon>
        <taxon>Arachnida</taxon>
        <taxon>Araneae</taxon>
        <taxon>Araneomorphae</taxon>
        <taxon>Entelegynae</taxon>
        <taxon>Araneoidea</taxon>
        <taxon>Araneidae</taxon>
        <taxon>Caerostris</taxon>
    </lineage>
</organism>
<evidence type="ECO:0000313" key="2">
    <source>
        <dbReference type="Proteomes" id="UP001054945"/>
    </source>
</evidence>
<accession>A0AAV4PZB0</accession>
<evidence type="ECO:0000313" key="1">
    <source>
        <dbReference type="EMBL" id="GIY02065.1"/>
    </source>
</evidence>
<dbReference type="EMBL" id="BPLR01005405">
    <property type="protein sequence ID" value="GIY02065.1"/>
    <property type="molecule type" value="Genomic_DNA"/>
</dbReference>
<reference evidence="1 2" key="1">
    <citation type="submission" date="2021-06" db="EMBL/GenBank/DDBJ databases">
        <title>Caerostris extrusa draft genome.</title>
        <authorList>
            <person name="Kono N."/>
            <person name="Arakawa K."/>
        </authorList>
    </citation>
    <scope>NUCLEOTIDE SEQUENCE [LARGE SCALE GENOMIC DNA]</scope>
</reference>
<dbReference type="Proteomes" id="UP001054945">
    <property type="component" value="Unassembled WGS sequence"/>
</dbReference>
<proteinExistence type="predicted"/>
<dbReference type="AlphaFoldDB" id="A0AAV4PZB0"/>
<protein>
    <submittedName>
        <fullName evidence="1">Uncharacterized protein</fullName>
    </submittedName>
</protein>
<comment type="caution">
    <text evidence="1">The sequence shown here is derived from an EMBL/GenBank/DDBJ whole genome shotgun (WGS) entry which is preliminary data.</text>
</comment>
<gene>
    <name evidence="1" type="ORF">CEXT_768711</name>
</gene>
<name>A0AAV4PZB0_CAEEX</name>
<sequence length="86" mass="9892">MDFSENSQIVGEDFRTTIKMVVRKGIKILHAPTFPIFVIGKSSTSGYVRERYVMEISSRCRMENSFQFSKGIRCDRSKLTICENCS</sequence>
<keyword evidence="2" id="KW-1185">Reference proteome</keyword>